<evidence type="ECO:0000313" key="2">
    <source>
        <dbReference type="EMBL" id="MBL6078187.1"/>
    </source>
</evidence>
<dbReference type="RefSeq" id="WP_202831326.1">
    <property type="nucleotide sequence ID" value="NZ_JAETWB010000002.1"/>
</dbReference>
<keyword evidence="3" id="KW-1185">Reference proteome</keyword>
<evidence type="ECO:0000313" key="3">
    <source>
        <dbReference type="Proteomes" id="UP000660885"/>
    </source>
</evidence>
<accession>A0ABS1U391</accession>
<dbReference type="EMBL" id="JAETWB010000002">
    <property type="protein sequence ID" value="MBL6078187.1"/>
    <property type="molecule type" value="Genomic_DNA"/>
</dbReference>
<protein>
    <recommendedName>
        <fullName evidence="4">Integrase</fullName>
    </recommendedName>
</protein>
<evidence type="ECO:0008006" key="4">
    <source>
        <dbReference type="Google" id="ProtNLM"/>
    </source>
</evidence>
<name>A0ABS1U391_9PROT</name>
<reference evidence="2 3" key="1">
    <citation type="submission" date="2021-01" db="EMBL/GenBank/DDBJ databases">
        <title>Belnapia mucosa sp. nov. and Belnapia arida sp. nov., isolated from the Tabernas Desert (Almeria, Spain).</title>
        <authorList>
            <person name="Molina-Menor E."/>
            <person name="Vidal-Verdu A."/>
            <person name="Calonge A."/>
            <person name="Satari L."/>
            <person name="Pereto J."/>
            <person name="Porcar M."/>
        </authorList>
    </citation>
    <scope>NUCLEOTIDE SEQUENCE [LARGE SCALE GENOMIC DNA]</scope>
    <source>
        <strain evidence="2 3">T18</strain>
    </source>
</reference>
<sequence>MNIIVPFRPLASLRAEDQVTAFIDLARTRLNDVLIADTAYSAVSWDVTRAFTTKGDKCERWLHFVPKETRNLKARSSGNALKAPFIEFAKAYVRYRHSAAAVSYGQTFLRLHALRLVEAAFRSVERAPEIWNLDAHVLNRALDLVAGSGSHMPYKLGNQLEILLQFCAETNLLASSFRWRCQLAKPREIESRLGKEFADRRAKRLPSRAAFDGLAHVFRNPQTAADRLYSAITAICCGIPIRAHEVLQLSVDCEVEAEPFRRGEEGQAEGGAPENSRPAYGIRVWPGKGNVPHVKWVPDAFADVVREAVQRLRVECTAAREVAAWYERNPKSLWLPRHLEHLRSCEWILVPEVQAILGLPWVGSAQAWVDGNAIAKRRGDRLGANGQPLVEVRFSEVERKVLSLLPKDFPYLNGMRHLPYSNALAVVKLHGLNNYKTSSLCLIEPVGYHQFYGWLRGKIDYPSVFERYGLTEEDGSPIQITTHAFRHWLNTIAHMRGVGELDIAKWSGRHPDQNHFYDHETASEILEAIDRVVEDDEGGHGPVFEAARAAVSDRKQPIPLNEIKRTLLGSSHITEVGICVHDYSLLPCQNHGNCLGCAENVFVKGDPKHRAKIERQLTIALEQLVQAETAVSEAIFGADRWVQAHLRRMEQMRRILAVHDDPAVRDGDVVGLHTPSQDSEIQMALRDRPAPCEADNGKQPGSTHDGAQPGDSLADEVAEMFE</sequence>
<organism evidence="2 3">
    <name type="scientific">Belnapia arida</name>
    <dbReference type="NCBI Taxonomy" id="2804533"/>
    <lineage>
        <taxon>Bacteria</taxon>
        <taxon>Pseudomonadati</taxon>
        <taxon>Pseudomonadota</taxon>
        <taxon>Alphaproteobacteria</taxon>
        <taxon>Acetobacterales</taxon>
        <taxon>Roseomonadaceae</taxon>
        <taxon>Belnapia</taxon>
    </lineage>
</organism>
<proteinExistence type="predicted"/>
<comment type="caution">
    <text evidence="2">The sequence shown here is derived from an EMBL/GenBank/DDBJ whole genome shotgun (WGS) entry which is preliminary data.</text>
</comment>
<gene>
    <name evidence="2" type="ORF">JMJ56_09235</name>
</gene>
<evidence type="ECO:0000256" key="1">
    <source>
        <dbReference type="SAM" id="MobiDB-lite"/>
    </source>
</evidence>
<feature type="region of interest" description="Disordered" evidence="1">
    <location>
        <begin position="686"/>
        <end position="722"/>
    </location>
</feature>
<dbReference type="Proteomes" id="UP000660885">
    <property type="component" value="Unassembled WGS sequence"/>
</dbReference>
<feature type="compositionally biased region" description="Acidic residues" evidence="1">
    <location>
        <begin position="713"/>
        <end position="722"/>
    </location>
</feature>